<comment type="caution">
    <text evidence="2">The sequence shown here is derived from an EMBL/GenBank/DDBJ whole genome shotgun (WGS) entry which is preliminary data.</text>
</comment>
<dbReference type="GO" id="GO:0016740">
    <property type="term" value="F:transferase activity"/>
    <property type="evidence" value="ECO:0007669"/>
    <property type="project" value="UniProtKB-KW"/>
</dbReference>
<dbReference type="InterPro" id="IPR055259">
    <property type="entry name" value="YkvP/CgeB_Glyco_trans-like"/>
</dbReference>
<reference evidence="2 3" key="1">
    <citation type="submission" date="2019-01" db="EMBL/GenBank/DDBJ databases">
        <title>Mucilaginibacter antarcticum sp. nov., isolated from antarctic soil.</title>
        <authorList>
            <person name="Yan Y.-Q."/>
            <person name="Du Z.-J."/>
        </authorList>
    </citation>
    <scope>NUCLEOTIDE SEQUENCE [LARGE SCALE GENOMIC DNA]</scope>
    <source>
        <strain evidence="2 3">F01003</strain>
    </source>
</reference>
<organism evidence="2 3">
    <name type="scientific">Mucilaginibacter gilvus</name>
    <dbReference type="NCBI Taxonomy" id="2305909"/>
    <lineage>
        <taxon>Bacteria</taxon>
        <taxon>Pseudomonadati</taxon>
        <taxon>Bacteroidota</taxon>
        <taxon>Sphingobacteriia</taxon>
        <taxon>Sphingobacteriales</taxon>
        <taxon>Sphingobacteriaceae</taxon>
        <taxon>Mucilaginibacter</taxon>
    </lineage>
</organism>
<feature type="domain" description="Spore protein YkvP/CgeB glycosyl transferase-like" evidence="1">
    <location>
        <begin position="271"/>
        <end position="375"/>
    </location>
</feature>
<dbReference type="Pfam" id="PF13524">
    <property type="entry name" value="Glyco_trans_1_2"/>
    <property type="match status" value="1"/>
</dbReference>
<keyword evidence="3" id="KW-1185">Reference proteome</keyword>
<name>A0A3S3VW10_9SPHI</name>
<dbReference type="OrthoDB" id="783678at2"/>
<dbReference type="RefSeq" id="WP_128531845.1">
    <property type="nucleotide sequence ID" value="NZ_SBIW01000001.1"/>
</dbReference>
<accession>A0A3S3VW10</accession>
<dbReference type="EMBL" id="SBIW01000001">
    <property type="protein sequence ID" value="RWY57339.1"/>
    <property type="molecule type" value="Genomic_DNA"/>
</dbReference>
<proteinExistence type="predicted"/>
<evidence type="ECO:0000259" key="1">
    <source>
        <dbReference type="Pfam" id="PF13524"/>
    </source>
</evidence>
<dbReference type="AlphaFoldDB" id="A0A3S3VW10"/>
<evidence type="ECO:0000313" key="2">
    <source>
        <dbReference type="EMBL" id="RWY57339.1"/>
    </source>
</evidence>
<sequence>MRILLSFLQDRIEQPHPVPGYRFWEFYIKNGIDEAGMQYLEVPGADWAEGLVYAESSAELQRWKDKTWQATINYIQNNLGKIDLFLCYLYPKQIEENAIRQIQKLGVPCVNFYCDNVREFRSIPPEFKIFDLMWVPEYEALPMYKMAGIKHINLPMPIWVEPKFRDALLAKELPGATFVGSKDILREQLLSEAVQKGLDVRIGGSGWVEKGKTATSTIQVRGSLSQTLLNQYRFVQQHGLKGWAIRHSNRLQTIPVADIPTNHLFESPAFDEYTNITQNSTVTLGINRVPTYKRLNSNPLTYSRLRDIEAPMLGACYLTEYTEGLPHLYDLDKEIWCYKNADELVYKANELIKNKEKRTGLRHNGQQKSLNEHNIPRSLVLIKKTIFG</sequence>
<keyword evidence="2" id="KW-0808">Transferase</keyword>
<evidence type="ECO:0000313" key="3">
    <source>
        <dbReference type="Proteomes" id="UP000286701"/>
    </source>
</evidence>
<dbReference type="Proteomes" id="UP000286701">
    <property type="component" value="Unassembled WGS sequence"/>
</dbReference>
<protein>
    <submittedName>
        <fullName evidence="2">Glycosyltransferase family 1 protein</fullName>
    </submittedName>
</protein>
<gene>
    <name evidence="2" type="ORF">EPL05_02050</name>
</gene>